<protein>
    <submittedName>
        <fullName evidence="1">Uncharacterized protein</fullName>
    </submittedName>
</protein>
<evidence type="ECO:0000313" key="2">
    <source>
        <dbReference type="Proteomes" id="UP001162501"/>
    </source>
</evidence>
<reference evidence="1" key="1">
    <citation type="submission" date="2023-05" db="EMBL/GenBank/DDBJ databases">
        <authorList>
            <consortium name="ELIXIR-Norway"/>
        </authorList>
    </citation>
    <scope>NUCLEOTIDE SEQUENCE</scope>
</reference>
<dbReference type="EMBL" id="OX596089">
    <property type="protein sequence ID" value="CAN0530857.1"/>
    <property type="molecule type" value="Genomic_DNA"/>
</dbReference>
<reference evidence="1" key="2">
    <citation type="submission" date="2025-03" db="EMBL/GenBank/DDBJ databases">
        <authorList>
            <consortium name="ELIXIR-Norway"/>
            <consortium name="Elixir Norway"/>
        </authorList>
    </citation>
    <scope>NUCLEOTIDE SEQUENCE</scope>
</reference>
<organism evidence="1 2">
    <name type="scientific">Rangifer tarandus platyrhynchus</name>
    <name type="common">Svalbard reindeer</name>
    <dbReference type="NCBI Taxonomy" id="3082113"/>
    <lineage>
        <taxon>Eukaryota</taxon>
        <taxon>Metazoa</taxon>
        <taxon>Chordata</taxon>
        <taxon>Craniata</taxon>
        <taxon>Vertebrata</taxon>
        <taxon>Euteleostomi</taxon>
        <taxon>Mammalia</taxon>
        <taxon>Eutheria</taxon>
        <taxon>Laurasiatheria</taxon>
        <taxon>Artiodactyla</taxon>
        <taxon>Ruminantia</taxon>
        <taxon>Pecora</taxon>
        <taxon>Cervidae</taxon>
        <taxon>Odocoileinae</taxon>
        <taxon>Rangifer</taxon>
    </lineage>
</organism>
<dbReference type="Proteomes" id="UP001162501">
    <property type="component" value="Chromosome 5"/>
</dbReference>
<evidence type="ECO:0000313" key="1">
    <source>
        <dbReference type="EMBL" id="CAN0530857.1"/>
    </source>
</evidence>
<accession>A0AC59ZYB6</accession>
<sequence>MRMPRPTRRLQKNSPRLLAAAGPVQLLPLNQATEPGPGAPAASIGGGAGAGALRAARAHWRAGRASQGSAAGGARVPRGLSPALADTPPLSQADAAQPVQPRCALATATEDERGPQRGGDQPIPSDPRPDRCGAPDTSEGGWPASFSARGPPA</sequence>
<gene>
    <name evidence="1" type="ORF">MRATA1EN22A_LOCUS24617</name>
</gene>
<name>A0AC59ZYB6_RANTA</name>
<proteinExistence type="predicted"/>